<accession>A0A370FLT7</accession>
<feature type="transmembrane region" description="Helical" evidence="7">
    <location>
        <begin position="409"/>
        <end position="436"/>
    </location>
</feature>
<dbReference type="GO" id="GO:0005886">
    <property type="term" value="C:plasma membrane"/>
    <property type="evidence" value="ECO:0007669"/>
    <property type="project" value="UniProtKB-SubCell"/>
</dbReference>
<dbReference type="AlphaFoldDB" id="A0A370FLT7"/>
<protein>
    <submittedName>
        <fullName evidence="9">1-acyl-sn-glycerol-3-phosphate acyltransferase</fullName>
    </submittedName>
</protein>
<evidence type="ECO:0000256" key="5">
    <source>
        <dbReference type="ARBA" id="ARBA00022989"/>
    </source>
</evidence>
<dbReference type="Proteomes" id="UP000255265">
    <property type="component" value="Unassembled WGS sequence"/>
</dbReference>
<dbReference type="InterPro" id="IPR036259">
    <property type="entry name" value="MFS_trans_sf"/>
</dbReference>
<comment type="caution">
    <text evidence="9">The sequence shown here is derived from an EMBL/GenBank/DDBJ whole genome shotgun (WGS) entry which is preliminary data.</text>
</comment>
<keyword evidence="4 7" id="KW-0812">Transmembrane</keyword>
<evidence type="ECO:0000256" key="6">
    <source>
        <dbReference type="ARBA" id="ARBA00023136"/>
    </source>
</evidence>
<feature type="transmembrane region" description="Helical" evidence="7">
    <location>
        <begin position="86"/>
        <end position="103"/>
    </location>
</feature>
<dbReference type="CDD" id="cd07989">
    <property type="entry name" value="LPLAT_AGPAT-like"/>
    <property type="match status" value="1"/>
</dbReference>
<gene>
    <name evidence="9" type="ORF">DFR41_101234</name>
</gene>
<dbReference type="SMART" id="SM00563">
    <property type="entry name" value="PlsC"/>
    <property type="match status" value="1"/>
</dbReference>
<evidence type="ECO:0000256" key="4">
    <source>
        <dbReference type="ARBA" id="ARBA00022692"/>
    </source>
</evidence>
<sequence length="951" mass="101325">MSSSTASAADPASTNTEAALLPRGLGLALAGLLLLWLATWLAGPALLAALGLPLDAHGHLQAHAPAVAAPFADVRPRWGIPNAFDVLSNLPFALAGLWGLARLRARTLPAATRRAAQVFFAGLLLTSLGSAWYHWAPDAGRLAGDRLGMAVAFAGAWALVVAERLTLAAVRPVLWGALLLGTVSAAWPQVDGNVLPWAVVQYGGIGFIVWAWRRPKVPGALGLRVGAVLAAYLLAKLLEMNDFALFEATGQTVSGHSLKHLAAALAALPVLAAVGRAPLRQNAAGAGTPRAHRPWARAGLQDQTMRTDAPPAAASPAHANQFALLRQRRFAPFFWTQFAGAANDNLFKFAFTVMVTYQLQVAWLPPSLAGLAIGALFILPFLLFSATAGQLTDKYDKARIIRLVKTLEIAIMALAGWGFMAANVPVLLGCVFLMGLHSTLFGPVKFAYLPQALDAHELTGGNGMVEMGTFVAILLGQVAGGLLVALPGIGHGTVAAACVAVAVIGRLTAQAVPAAPATDPTLAVNWNPVSETWRNLRLAHGNTVVFRSLLGISWMWFFGATFLSQFPSFAKEVLHGDAQVASLLLVVFSVGIGAGSLLCETLSRRQVEIGLVPLGAIGMSVFAIDLYFASRGLPPSAEMGLGAFLAQPAHWRVMADLALLSLFAGLYSVPMYALIQLRSQPTHRARIIAANNILNALFMIASAVIAGALIGAGFSIPQVFLFTGIANAVVAGYIFLLVPEYLLRFIAWVASRFVYRFKVRGDEQIPDHGPAVLVCNHVSFVDAVLLMAASPRPIRFLMDHRIFRVPVLGWLFRLAKAIPIAPQKEDPAAYERAFDEAAQVLREGDLLGIFPEGGITRDGTLQPFKGGVMKILARAQEDDLAVPVVPMALTNLWGSYFSRIELRGGEPVAMVRPFRRGFWSRVGLNVGTSLPASAVQPELLRERVSNLLTQS</sequence>
<dbReference type="SUPFAM" id="SSF103473">
    <property type="entry name" value="MFS general substrate transporter"/>
    <property type="match status" value="1"/>
</dbReference>
<evidence type="ECO:0000256" key="3">
    <source>
        <dbReference type="ARBA" id="ARBA00022475"/>
    </source>
</evidence>
<keyword evidence="9" id="KW-0808">Transferase</keyword>
<evidence type="ECO:0000259" key="8">
    <source>
        <dbReference type="SMART" id="SM00563"/>
    </source>
</evidence>
<feature type="transmembrane region" description="Helical" evidence="7">
    <location>
        <begin position="696"/>
        <end position="714"/>
    </location>
</feature>
<feature type="transmembrane region" description="Helical" evidence="7">
    <location>
        <begin position="194"/>
        <end position="212"/>
    </location>
</feature>
<dbReference type="SUPFAM" id="SSF69593">
    <property type="entry name" value="Glycerol-3-phosphate (1)-acyltransferase"/>
    <property type="match status" value="1"/>
</dbReference>
<evidence type="ECO:0000256" key="7">
    <source>
        <dbReference type="SAM" id="Phobius"/>
    </source>
</evidence>
<keyword evidence="9" id="KW-0012">Acyltransferase</keyword>
<evidence type="ECO:0000256" key="1">
    <source>
        <dbReference type="ARBA" id="ARBA00004651"/>
    </source>
</evidence>
<organism evidence="9 10">
    <name type="scientific">Pseudacidovorax intermedius</name>
    <dbReference type="NCBI Taxonomy" id="433924"/>
    <lineage>
        <taxon>Bacteria</taxon>
        <taxon>Pseudomonadati</taxon>
        <taxon>Pseudomonadota</taxon>
        <taxon>Betaproteobacteria</taxon>
        <taxon>Burkholderiales</taxon>
        <taxon>Comamonadaceae</taxon>
        <taxon>Pseudacidovorax</taxon>
    </lineage>
</organism>
<dbReference type="Pfam" id="PF07690">
    <property type="entry name" value="MFS_1"/>
    <property type="match status" value="1"/>
</dbReference>
<name>A0A370FLT7_9BURK</name>
<feature type="transmembrane region" description="Helical" evidence="7">
    <location>
        <begin position="25"/>
        <end position="50"/>
    </location>
</feature>
<dbReference type="GO" id="GO:0022857">
    <property type="term" value="F:transmembrane transporter activity"/>
    <property type="evidence" value="ECO:0007669"/>
    <property type="project" value="InterPro"/>
</dbReference>
<feature type="domain" description="Phospholipid/glycerol acyltransferase" evidence="8">
    <location>
        <begin position="771"/>
        <end position="892"/>
    </location>
</feature>
<dbReference type="PANTHER" id="PTHR43266:SF2">
    <property type="entry name" value="MAJOR FACILITATOR SUPERFAMILY (MFS) PROFILE DOMAIN-CONTAINING PROTEIN"/>
    <property type="match status" value="1"/>
</dbReference>
<dbReference type="STRING" id="433924.NS331_05270"/>
<feature type="transmembrane region" description="Helical" evidence="7">
    <location>
        <begin position="720"/>
        <end position="743"/>
    </location>
</feature>
<keyword evidence="10" id="KW-1185">Reference proteome</keyword>
<keyword evidence="3" id="KW-1003">Cell membrane</keyword>
<feature type="transmembrane region" description="Helical" evidence="7">
    <location>
        <begin position="467"/>
        <end position="486"/>
    </location>
</feature>
<evidence type="ECO:0000256" key="2">
    <source>
        <dbReference type="ARBA" id="ARBA00022448"/>
    </source>
</evidence>
<dbReference type="CDD" id="cd06173">
    <property type="entry name" value="MFS_MefA_like"/>
    <property type="match status" value="1"/>
</dbReference>
<keyword evidence="2" id="KW-0813">Transport</keyword>
<dbReference type="InterPro" id="IPR011701">
    <property type="entry name" value="MFS"/>
</dbReference>
<feature type="transmembrane region" description="Helical" evidence="7">
    <location>
        <begin position="147"/>
        <end position="165"/>
    </location>
</feature>
<comment type="subcellular location">
    <subcellularLocation>
        <location evidence="1">Cell membrane</location>
        <topology evidence="1">Multi-pass membrane protein</topology>
    </subcellularLocation>
</comment>
<feature type="transmembrane region" description="Helical" evidence="7">
    <location>
        <begin position="115"/>
        <end position="135"/>
    </location>
</feature>
<dbReference type="EMBL" id="QQAV01000001">
    <property type="protein sequence ID" value="RDI28480.1"/>
    <property type="molecule type" value="Genomic_DNA"/>
</dbReference>
<keyword evidence="5 7" id="KW-1133">Transmembrane helix</keyword>
<dbReference type="GO" id="GO:0016746">
    <property type="term" value="F:acyltransferase activity"/>
    <property type="evidence" value="ECO:0007669"/>
    <property type="project" value="UniProtKB-KW"/>
</dbReference>
<feature type="transmembrane region" description="Helical" evidence="7">
    <location>
        <begin position="544"/>
        <end position="566"/>
    </location>
</feature>
<dbReference type="InterPro" id="IPR002123">
    <property type="entry name" value="Plipid/glycerol_acylTrfase"/>
</dbReference>
<evidence type="ECO:0000313" key="9">
    <source>
        <dbReference type="EMBL" id="RDI28480.1"/>
    </source>
</evidence>
<dbReference type="PANTHER" id="PTHR43266">
    <property type="entry name" value="MACROLIDE-EFFLUX PROTEIN"/>
    <property type="match status" value="1"/>
</dbReference>
<feature type="transmembrane region" description="Helical" evidence="7">
    <location>
        <begin position="611"/>
        <end position="629"/>
    </location>
</feature>
<keyword evidence="6 7" id="KW-0472">Membrane</keyword>
<proteinExistence type="predicted"/>
<dbReference type="Gene3D" id="1.20.1250.20">
    <property type="entry name" value="MFS general substrate transporter like domains"/>
    <property type="match status" value="1"/>
</dbReference>
<dbReference type="Pfam" id="PF01553">
    <property type="entry name" value="Acyltransferase"/>
    <property type="match status" value="1"/>
</dbReference>
<feature type="transmembrane region" description="Helical" evidence="7">
    <location>
        <begin position="578"/>
        <end position="599"/>
    </location>
</feature>
<feature type="transmembrane region" description="Helical" evidence="7">
    <location>
        <begin position="649"/>
        <end position="675"/>
    </location>
</feature>
<feature type="transmembrane region" description="Helical" evidence="7">
    <location>
        <begin position="172"/>
        <end position="188"/>
    </location>
</feature>
<evidence type="ECO:0000313" key="10">
    <source>
        <dbReference type="Proteomes" id="UP000255265"/>
    </source>
</evidence>
<reference evidence="9 10" key="1">
    <citation type="submission" date="2018-07" db="EMBL/GenBank/DDBJ databases">
        <title>Genomic Encyclopedia of Type Strains, Phase IV (KMG-IV): sequencing the most valuable type-strain genomes for metagenomic binning, comparative biology and taxonomic classification.</title>
        <authorList>
            <person name="Goeker M."/>
        </authorList>
    </citation>
    <scope>NUCLEOTIDE SEQUENCE [LARGE SCALE GENOMIC DNA]</scope>
    <source>
        <strain evidence="9 10">DSM 21352</strain>
    </source>
</reference>
<feature type="transmembrane region" description="Helical" evidence="7">
    <location>
        <begin position="369"/>
        <end position="388"/>
    </location>
</feature>